<evidence type="ECO:0000313" key="1">
    <source>
        <dbReference type="EMBL" id="GAA1662140.1"/>
    </source>
</evidence>
<reference evidence="2" key="1">
    <citation type="journal article" date="2019" name="Int. J. Syst. Evol. Microbiol.">
        <title>The Global Catalogue of Microorganisms (GCM) 10K type strain sequencing project: providing services to taxonomists for standard genome sequencing and annotation.</title>
        <authorList>
            <consortium name="The Broad Institute Genomics Platform"/>
            <consortium name="The Broad Institute Genome Sequencing Center for Infectious Disease"/>
            <person name="Wu L."/>
            <person name="Ma J."/>
        </authorList>
    </citation>
    <scope>NUCLEOTIDE SEQUENCE [LARGE SCALE GENOMIC DNA]</scope>
    <source>
        <strain evidence="2">JCM 15575</strain>
    </source>
</reference>
<evidence type="ECO:0000313" key="2">
    <source>
        <dbReference type="Proteomes" id="UP001500596"/>
    </source>
</evidence>
<accession>A0ABP4RZS4</accession>
<organism evidence="1 2">
    <name type="scientific">Microbacterium lacus</name>
    <dbReference type="NCBI Taxonomy" id="415217"/>
    <lineage>
        <taxon>Bacteria</taxon>
        <taxon>Bacillati</taxon>
        <taxon>Actinomycetota</taxon>
        <taxon>Actinomycetes</taxon>
        <taxon>Micrococcales</taxon>
        <taxon>Microbacteriaceae</taxon>
        <taxon>Microbacterium</taxon>
    </lineage>
</organism>
<proteinExistence type="predicted"/>
<dbReference type="InterPro" id="IPR027417">
    <property type="entry name" value="P-loop_NTPase"/>
</dbReference>
<keyword evidence="2" id="KW-1185">Reference proteome</keyword>
<dbReference type="EMBL" id="BAAAPK010000001">
    <property type="protein sequence ID" value="GAA1662140.1"/>
    <property type="molecule type" value="Genomic_DNA"/>
</dbReference>
<dbReference type="SUPFAM" id="SSF52540">
    <property type="entry name" value="P-loop containing nucleoside triphosphate hydrolases"/>
    <property type="match status" value="1"/>
</dbReference>
<evidence type="ECO:0008006" key="3">
    <source>
        <dbReference type="Google" id="ProtNLM"/>
    </source>
</evidence>
<dbReference type="Pfam" id="PF13238">
    <property type="entry name" value="AAA_18"/>
    <property type="match status" value="1"/>
</dbReference>
<protein>
    <recommendedName>
        <fullName evidence="3">(d)CMP kinase</fullName>
    </recommendedName>
</protein>
<sequence>MPDHDIVAAITDAARTSDLEGVRLIGIDGPSGAGKSTIARAVAHELDAPIVEIDDFVSWGNFAGWWPRFDAEVVEPLLAGRTARYRVRDWQGDEFGDGLAGWKSVEPAPFVIFEGVTCTRRAVADRLAVRVWVDAPADERMRRGIARDGESHRHLWERWMPEEAAFFAADGTAARADVVVDGTAGARAADGTRRT</sequence>
<gene>
    <name evidence="1" type="ORF">GCM10009807_02550</name>
</gene>
<dbReference type="Gene3D" id="3.40.50.300">
    <property type="entry name" value="P-loop containing nucleotide triphosphate hydrolases"/>
    <property type="match status" value="1"/>
</dbReference>
<name>A0ABP4RZS4_9MICO</name>
<dbReference type="Proteomes" id="UP001500596">
    <property type="component" value="Unassembled WGS sequence"/>
</dbReference>
<comment type="caution">
    <text evidence="1">The sequence shown here is derived from an EMBL/GenBank/DDBJ whole genome shotgun (WGS) entry which is preliminary data.</text>
</comment>
<dbReference type="RefSeq" id="WP_344050790.1">
    <property type="nucleotide sequence ID" value="NZ_BAAAPK010000001.1"/>
</dbReference>